<keyword evidence="3" id="KW-0285">Flavoprotein</keyword>
<dbReference type="AlphaFoldDB" id="A0A1E7JIS6"/>
<feature type="binding site" evidence="10">
    <location>
        <position position="164"/>
    </location>
    <ligand>
        <name>FAD</name>
        <dbReference type="ChEBI" id="CHEBI:57692"/>
    </ligand>
</feature>
<keyword evidence="4 10" id="KW-0547">Nucleotide-binding</keyword>
<dbReference type="Gene3D" id="3.20.20.220">
    <property type="match status" value="1"/>
</dbReference>
<dbReference type="SUPFAM" id="SSF51730">
    <property type="entry name" value="FAD-linked oxidoreductase"/>
    <property type="match status" value="1"/>
</dbReference>
<feature type="binding site" evidence="9">
    <location>
        <position position="98"/>
    </location>
    <ligand>
        <name>substrate</name>
    </ligand>
</feature>
<name>A0A1E7JIS6_9ACTN</name>
<dbReference type="Pfam" id="PF01619">
    <property type="entry name" value="Pro_dh"/>
    <property type="match status" value="1"/>
</dbReference>
<dbReference type="PANTHER" id="PTHR13914:SF0">
    <property type="entry name" value="PROLINE DEHYDROGENASE 1, MITOCHONDRIAL"/>
    <property type="match status" value="1"/>
</dbReference>
<evidence type="ECO:0000256" key="3">
    <source>
        <dbReference type="ARBA" id="ARBA00022630"/>
    </source>
</evidence>
<feature type="binding site" evidence="10">
    <location>
        <position position="136"/>
    </location>
    <ligand>
        <name>FAD</name>
        <dbReference type="ChEBI" id="CHEBI:57692"/>
    </ligand>
</feature>
<evidence type="ECO:0000259" key="11">
    <source>
        <dbReference type="Pfam" id="PF01619"/>
    </source>
</evidence>
<feature type="binding site" evidence="10">
    <location>
        <position position="202"/>
    </location>
    <ligand>
        <name>FAD</name>
        <dbReference type="ChEBI" id="CHEBI:57692"/>
    </ligand>
</feature>
<sequence length="309" mass="33898">MFGPVLLAAARSDGIRRLVSSAPVTRPVVNRFVAGERLAPCLEAVRSLTGRGLDVTLDHLGEDTTDRAEATRNRDAYLALAHALAAEGLGGRAEMSVKLSAFGQALPDGGHDIALANVRPVVEAAAQAGTTVTLDMEDHTTVDSTLAVLSELRGSFPQTGAVLQSYLFRTEDDCHALAGEGSRVRLVKGAYKEPASVAHQQKTEVDRAYVRCMKILLSGRGYPMIGTHDPRMVTVAQELARRLGRKHDEFEFQMLYGIRENEQLRLAAEGHRMRVYVPYGTDWYGYFMRRLAERPANLGFFLRSLATRG</sequence>
<feature type="binding site" evidence="10">
    <location>
        <begin position="227"/>
        <end position="228"/>
    </location>
    <ligand>
        <name>FAD</name>
        <dbReference type="ChEBI" id="CHEBI:57692"/>
    </ligand>
</feature>
<protein>
    <recommendedName>
        <fullName evidence="2">proline dehydrogenase</fullName>
        <ecNumber evidence="2">1.5.5.2</ecNumber>
    </recommendedName>
</protein>
<dbReference type="PIRSF" id="PIRSF000196">
    <property type="entry name" value="Pro_dehydrog"/>
    <property type="match status" value="1"/>
</dbReference>
<dbReference type="InterPro" id="IPR029041">
    <property type="entry name" value="FAD-linked_oxidoreductase-like"/>
</dbReference>
<feature type="binding site" evidence="9">
    <location>
        <position position="289"/>
    </location>
    <ligand>
        <name>substrate</name>
    </ligand>
</feature>
<evidence type="ECO:0000256" key="2">
    <source>
        <dbReference type="ARBA" id="ARBA00012695"/>
    </source>
</evidence>
<dbReference type="PATRIC" id="fig|933944.5.peg.4152"/>
<feature type="binding site" evidence="9">
    <location>
        <position position="290"/>
    </location>
    <ligand>
        <name>substrate</name>
    </ligand>
</feature>
<dbReference type="InterPro" id="IPR002872">
    <property type="entry name" value="Proline_DH_dom"/>
</dbReference>
<dbReference type="InterPro" id="IPR008219">
    <property type="entry name" value="PRODH_bac_arc"/>
</dbReference>
<accession>A0A1E7JIS6</accession>
<dbReference type="RefSeq" id="WP_070011332.1">
    <property type="nucleotide sequence ID" value="NZ_LJGS01000039.1"/>
</dbReference>
<evidence type="ECO:0000256" key="10">
    <source>
        <dbReference type="PIRSR" id="PIRSR000196-2"/>
    </source>
</evidence>
<keyword evidence="7" id="KW-0642">Proline metabolism</keyword>
<proteinExistence type="predicted"/>
<evidence type="ECO:0000313" key="12">
    <source>
        <dbReference type="EMBL" id="OEU86378.1"/>
    </source>
</evidence>
<comment type="pathway">
    <text evidence="1">Amino-acid degradation; L-proline degradation into L-glutamate; L-glutamate from L-proline: step 1/2.</text>
</comment>
<dbReference type="OrthoDB" id="9773461at2"/>
<comment type="catalytic activity">
    <reaction evidence="8">
        <text>L-proline + a quinone = (S)-1-pyrroline-5-carboxylate + a quinol + H(+)</text>
        <dbReference type="Rhea" id="RHEA:23784"/>
        <dbReference type="ChEBI" id="CHEBI:15378"/>
        <dbReference type="ChEBI" id="CHEBI:17388"/>
        <dbReference type="ChEBI" id="CHEBI:24646"/>
        <dbReference type="ChEBI" id="CHEBI:60039"/>
        <dbReference type="ChEBI" id="CHEBI:132124"/>
        <dbReference type="EC" id="1.5.5.2"/>
    </reaction>
</comment>
<evidence type="ECO:0000256" key="9">
    <source>
        <dbReference type="PIRSR" id="PIRSR000196-1"/>
    </source>
</evidence>
<evidence type="ECO:0000256" key="4">
    <source>
        <dbReference type="ARBA" id="ARBA00022741"/>
    </source>
</evidence>
<dbReference type="GO" id="GO:0000166">
    <property type="term" value="F:nucleotide binding"/>
    <property type="evidence" value="ECO:0007669"/>
    <property type="project" value="UniProtKB-KW"/>
</dbReference>
<dbReference type="STRING" id="933944.AN215_25810"/>
<dbReference type="EMBL" id="LJGT01000041">
    <property type="protein sequence ID" value="OEU86378.1"/>
    <property type="molecule type" value="Genomic_DNA"/>
</dbReference>
<comment type="cofactor">
    <cofactor evidence="10">
        <name>FAD</name>
        <dbReference type="ChEBI" id="CHEBI:57692"/>
    </cofactor>
    <text evidence="10">Binds 1 FAD per subunit.</text>
</comment>
<evidence type="ECO:0000256" key="5">
    <source>
        <dbReference type="ARBA" id="ARBA00022827"/>
    </source>
</evidence>
<dbReference type="EC" id="1.5.5.2" evidence="2"/>
<organism evidence="12 13">
    <name type="scientific">Streptomyces abyssalis</name>
    <dbReference type="NCBI Taxonomy" id="933944"/>
    <lineage>
        <taxon>Bacteria</taxon>
        <taxon>Bacillati</taxon>
        <taxon>Actinomycetota</taxon>
        <taxon>Actinomycetes</taxon>
        <taxon>Kitasatosporales</taxon>
        <taxon>Streptomycetaceae</taxon>
        <taxon>Streptomyces</taxon>
    </lineage>
</organism>
<dbReference type="UniPathway" id="UPA00261">
    <property type="reaction ID" value="UER00373"/>
</dbReference>
<dbReference type="InterPro" id="IPR015659">
    <property type="entry name" value="Proline_oxidase"/>
</dbReference>
<comment type="caution">
    <text evidence="12">The sequence shown here is derived from an EMBL/GenBank/DDBJ whole genome shotgun (WGS) entry which is preliminary data.</text>
</comment>
<evidence type="ECO:0000256" key="8">
    <source>
        <dbReference type="ARBA" id="ARBA00048779"/>
    </source>
</evidence>
<keyword evidence="13" id="KW-1185">Reference proteome</keyword>
<evidence type="ECO:0000256" key="6">
    <source>
        <dbReference type="ARBA" id="ARBA00023002"/>
    </source>
</evidence>
<evidence type="ECO:0000313" key="13">
    <source>
        <dbReference type="Proteomes" id="UP000176087"/>
    </source>
</evidence>
<evidence type="ECO:0000256" key="1">
    <source>
        <dbReference type="ARBA" id="ARBA00004739"/>
    </source>
</evidence>
<feature type="binding site" evidence="10">
    <location>
        <begin position="188"/>
        <end position="190"/>
    </location>
    <ligand>
        <name>FAD</name>
        <dbReference type="ChEBI" id="CHEBI:57692"/>
    </ligand>
</feature>
<gene>
    <name evidence="12" type="ORF">AN215_25810</name>
</gene>
<evidence type="ECO:0000256" key="7">
    <source>
        <dbReference type="ARBA" id="ARBA00023062"/>
    </source>
</evidence>
<dbReference type="Proteomes" id="UP000176087">
    <property type="component" value="Unassembled WGS sequence"/>
</dbReference>
<reference evidence="12 13" key="1">
    <citation type="journal article" date="2016" name="Front. Microbiol.">
        <title>Comparative Genomics Analysis of Streptomyces Species Reveals Their Adaptation to the Marine Environment and Their Diversity at the Genomic Level.</title>
        <authorList>
            <person name="Tian X."/>
            <person name="Zhang Z."/>
            <person name="Yang T."/>
            <person name="Chen M."/>
            <person name="Li J."/>
            <person name="Chen F."/>
            <person name="Yang J."/>
            <person name="Li W."/>
            <person name="Zhang B."/>
            <person name="Zhang Z."/>
            <person name="Wu J."/>
            <person name="Zhang C."/>
            <person name="Long L."/>
            <person name="Xiao J."/>
        </authorList>
    </citation>
    <scope>NUCLEOTIDE SEQUENCE [LARGE SCALE GENOMIC DNA]</scope>
    <source>
        <strain evidence="12 13">SCSIO 10390</strain>
    </source>
</reference>
<dbReference type="PANTHER" id="PTHR13914">
    <property type="entry name" value="PROLINE OXIDASE"/>
    <property type="match status" value="1"/>
</dbReference>
<keyword evidence="6" id="KW-0560">Oxidoreductase</keyword>
<keyword evidence="5 10" id="KW-0274">FAD</keyword>
<dbReference type="GO" id="GO:0010133">
    <property type="term" value="P:L-proline catabolic process to L-glutamate"/>
    <property type="evidence" value="ECO:0007669"/>
    <property type="project" value="UniProtKB-UniPathway"/>
</dbReference>
<dbReference type="GO" id="GO:0004657">
    <property type="term" value="F:proline dehydrogenase activity"/>
    <property type="evidence" value="ECO:0007669"/>
    <property type="project" value="UniProtKB-EC"/>
</dbReference>
<feature type="domain" description="Proline dehydrogenase" evidence="11">
    <location>
        <begin position="42"/>
        <end position="300"/>
    </location>
</feature>